<protein>
    <submittedName>
        <fullName evidence="1">CLUMA_CG006691, isoform A</fullName>
    </submittedName>
</protein>
<organism evidence="1 2">
    <name type="scientific">Clunio marinus</name>
    <dbReference type="NCBI Taxonomy" id="568069"/>
    <lineage>
        <taxon>Eukaryota</taxon>
        <taxon>Metazoa</taxon>
        <taxon>Ecdysozoa</taxon>
        <taxon>Arthropoda</taxon>
        <taxon>Hexapoda</taxon>
        <taxon>Insecta</taxon>
        <taxon>Pterygota</taxon>
        <taxon>Neoptera</taxon>
        <taxon>Endopterygota</taxon>
        <taxon>Diptera</taxon>
        <taxon>Nematocera</taxon>
        <taxon>Chironomoidea</taxon>
        <taxon>Chironomidae</taxon>
        <taxon>Clunio</taxon>
    </lineage>
</organism>
<dbReference type="AlphaFoldDB" id="A0A1J1HYG5"/>
<evidence type="ECO:0000313" key="2">
    <source>
        <dbReference type="Proteomes" id="UP000183832"/>
    </source>
</evidence>
<dbReference type="EMBL" id="CVRI01000036">
    <property type="protein sequence ID" value="CRK93144.1"/>
    <property type="molecule type" value="Genomic_DNA"/>
</dbReference>
<sequence length="86" mass="10329">MTTTRDHLVFTLEIEENENKIDEKTFRYFQLNSIFSSAKNGTGFKELISMRELEFNRLAPQQFCRAIQKESEHDDSNKRYQLMLEF</sequence>
<name>A0A1J1HYG5_9DIPT</name>
<evidence type="ECO:0000313" key="1">
    <source>
        <dbReference type="EMBL" id="CRK93144.1"/>
    </source>
</evidence>
<keyword evidence="2" id="KW-1185">Reference proteome</keyword>
<dbReference type="Proteomes" id="UP000183832">
    <property type="component" value="Unassembled WGS sequence"/>
</dbReference>
<proteinExistence type="predicted"/>
<accession>A0A1J1HYG5</accession>
<reference evidence="1 2" key="1">
    <citation type="submission" date="2015-04" db="EMBL/GenBank/DDBJ databases">
        <authorList>
            <person name="Syromyatnikov M.Y."/>
            <person name="Popov V.N."/>
        </authorList>
    </citation>
    <scope>NUCLEOTIDE SEQUENCE [LARGE SCALE GENOMIC DNA]</scope>
</reference>
<gene>
    <name evidence="1" type="ORF">CLUMA_CG006691</name>
</gene>